<keyword evidence="3" id="KW-1185">Reference proteome</keyword>
<feature type="transmembrane region" description="Helical" evidence="1">
    <location>
        <begin position="45"/>
        <end position="63"/>
    </location>
</feature>
<sequence length="122" mass="14235">MNDSIDEKIRAALRDSTDGDALAREPNLAQELITAFRGRNRFTNVMAFVMSIVSMAVFVWSVMRFYDAAVVRDQLVWGGVALFTLIFISFMKVWFWMEMHSNRVLREVKRVELLLLSKLQER</sequence>
<keyword evidence="1" id="KW-0812">Transmembrane</keyword>
<evidence type="ECO:0000313" key="3">
    <source>
        <dbReference type="Proteomes" id="UP000738431"/>
    </source>
</evidence>
<feature type="transmembrane region" description="Helical" evidence="1">
    <location>
        <begin position="75"/>
        <end position="97"/>
    </location>
</feature>
<proteinExistence type="predicted"/>
<keyword evidence="1" id="KW-0472">Membrane</keyword>
<organism evidence="2 3">
    <name type="scientific">Actomonas aquatica</name>
    <dbReference type="NCBI Taxonomy" id="2866162"/>
    <lineage>
        <taxon>Bacteria</taxon>
        <taxon>Pseudomonadati</taxon>
        <taxon>Verrucomicrobiota</taxon>
        <taxon>Opitutia</taxon>
        <taxon>Opitutales</taxon>
        <taxon>Opitutaceae</taxon>
        <taxon>Actomonas</taxon>
    </lineage>
</organism>
<accession>A0ABZ1C701</accession>
<name>A0ABZ1C701_9BACT</name>
<evidence type="ECO:0000256" key="1">
    <source>
        <dbReference type="SAM" id="Phobius"/>
    </source>
</evidence>
<dbReference type="InterPro" id="IPR046659">
    <property type="entry name" value="DUF6768"/>
</dbReference>
<gene>
    <name evidence="2" type="ORF">K1X11_021985</name>
</gene>
<reference evidence="2 3" key="1">
    <citation type="submission" date="2021-08" db="EMBL/GenBank/DDBJ databases">
        <authorList>
            <person name="Zhang D."/>
            <person name="Zhang A."/>
            <person name="Wang L."/>
        </authorList>
    </citation>
    <scope>NUCLEOTIDE SEQUENCE [LARGE SCALE GENOMIC DNA]</scope>
    <source>
        <strain evidence="2 3">WL0086</strain>
    </source>
</reference>
<dbReference type="Pfam" id="PF20556">
    <property type="entry name" value="DUF6768"/>
    <property type="match status" value="1"/>
</dbReference>
<dbReference type="EMBL" id="CP139781">
    <property type="protein sequence ID" value="WRQ87494.1"/>
    <property type="molecule type" value="Genomic_DNA"/>
</dbReference>
<keyword evidence="1" id="KW-1133">Transmembrane helix</keyword>
<evidence type="ECO:0000313" key="2">
    <source>
        <dbReference type="EMBL" id="WRQ87494.1"/>
    </source>
</evidence>
<protein>
    <submittedName>
        <fullName evidence="2">DUF6768 family protein</fullName>
    </submittedName>
</protein>
<reference evidence="2 3" key="2">
    <citation type="submission" date="2023-12" db="EMBL/GenBank/DDBJ databases">
        <title>Description of an unclassified Opitutus bacterium of Verrucomicrobiota.</title>
        <authorList>
            <person name="Zhang D.-F."/>
        </authorList>
    </citation>
    <scope>NUCLEOTIDE SEQUENCE [LARGE SCALE GENOMIC DNA]</scope>
    <source>
        <strain evidence="2 3">WL0086</strain>
    </source>
</reference>
<dbReference type="Proteomes" id="UP000738431">
    <property type="component" value="Chromosome"/>
</dbReference>
<dbReference type="RefSeq" id="WP_221030342.1">
    <property type="nucleotide sequence ID" value="NZ_CP139781.1"/>
</dbReference>